<dbReference type="PIRSF" id="PIRSF016487">
    <property type="entry name" value="CYTH_UCP016487"/>
    <property type="match status" value="1"/>
</dbReference>
<evidence type="ECO:0000313" key="2">
    <source>
        <dbReference type="EMBL" id="QTD36609.1"/>
    </source>
</evidence>
<gene>
    <name evidence="2" type="ORF">JL193_10690</name>
</gene>
<protein>
    <submittedName>
        <fullName evidence="2">CYTH domain-containing protein</fullName>
    </submittedName>
</protein>
<name>A0ABX7SQU0_9FLAO</name>
<dbReference type="PROSITE" id="PS51707">
    <property type="entry name" value="CYTH"/>
    <property type="match status" value="1"/>
</dbReference>
<dbReference type="EMBL" id="CP071795">
    <property type="protein sequence ID" value="QTD36609.1"/>
    <property type="molecule type" value="Genomic_DNA"/>
</dbReference>
<accession>A0ABX7SQU0</accession>
<dbReference type="SMART" id="SM01118">
    <property type="entry name" value="CYTH"/>
    <property type="match status" value="1"/>
</dbReference>
<dbReference type="PANTHER" id="PTHR40114">
    <property type="entry name" value="SLR0698 PROTEIN"/>
    <property type="match status" value="1"/>
</dbReference>
<dbReference type="Pfam" id="PF01928">
    <property type="entry name" value="CYTH"/>
    <property type="match status" value="1"/>
</dbReference>
<organism evidence="2 3">
    <name type="scientific">Polaribacter batillariae</name>
    <dbReference type="NCBI Taxonomy" id="2808900"/>
    <lineage>
        <taxon>Bacteria</taxon>
        <taxon>Pseudomonadati</taxon>
        <taxon>Bacteroidota</taxon>
        <taxon>Flavobacteriia</taxon>
        <taxon>Flavobacteriales</taxon>
        <taxon>Flavobacteriaceae</taxon>
    </lineage>
</organism>
<feature type="domain" description="CYTH" evidence="1">
    <location>
        <begin position="2"/>
        <end position="150"/>
    </location>
</feature>
<keyword evidence="3" id="KW-1185">Reference proteome</keyword>
<dbReference type="Proteomes" id="UP000663935">
    <property type="component" value="Chromosome"/>
</dbReference>
<proteinExistence type="predicted"/>
<dbReference type="SUPFAM" id="SSF55154">
    <property type="entry name" value="CYTH-like phosphatases"/>
    <property type="match status" value="1"/>
</dbReference>
<dbReference type="Gene3D" id="2.40.320.10">
    <property type="entry name" value="Hypothetical Protein Pfu-838710-001"/>
    <property type="match status" value="1"/>
</dbReference>
<sequence length="168" mass="19920">MNLEIERKFLVKNDSFKQESYNKTYIKQGYLNSNEKRVVRVRITNTKAFLTIKGKSNKEGTTRFEWEKSISILDAEHLLLLCEPTLIEKTRFYVKKGKHTYEIDEFLGENLGLVIAEIELNSEDEKFEKPTWLGKEVTGDLKYYNSKISKHPFKNWSQKNLEQKFEEI</sequence>
<dbReference type="InterPro" id="IPR033469">
    <property type="entry name" value="CYTH-like_dom_sf"/>
</dbReference>
<dbReference type="InterPro" id="IPR023577">
    <property type="entry name" value="CYTH_domain"/>
</dbReference>
<dbReference type="RefSeq" id="WP_207970793.1">
    <property type="nucleotide sequence ID" value="NZ_CP071795.1"/>
</dbReference>
<reference evidence="2 3" key="1">
    <citation type="submission" date="2021-03" db="EMBL/GenBank/DDBJ databases">
        <title>Complete genome of Polaribacter_sp.G4M1.</title>
        <authorList>
            <person name="Jeong S.W."/>
            <person name="Bae J.W."/>
        </authorList>
    </citation>
    <scope>NUCLEOTIDE SEQUENCE [LARGE SCALE GENOMIC DNA]</scope>
    <source>
        <strain evidence="2 3">G4M1</strain>
    </source>
</reference>
<dbReference type="InterPro" id="IPR012042">
    <property type="entry name" value="NeuTTM/CthTTM-like"/>
</dbReference>
<dbReference type="PANTHER" id="PTHR40114:SF1">
    <property type="entry name" value="SLR0698 PROTEIN"/>
    <property type="match status" value="1"/>
</dbReference>
<evidence type="ECO:0000259" key="1">
    <source>
        <dbReference type="PROSITE" id="PS51707"/>
    </source>
</evidence>
<dbReference type="CDD" id="cd07891">
    <property type="entry name" value="CYTH-like_CthTTM-like_1"/>
    <property type="match status" value="1"/>
</dbReference>
<evidence type="ECO:0000313" key="3">
    <source>
        <dbReference type="Proteomes" id="UP000663935"/>
    </source>
</evidence>